<protein>
    <recommendedName>
        <fullName evidence="4">SPOR domain-containing protein</fullName>
    </recommendedName>
</protein>
<proteinExistence type="predicted"/>
<organism evidence="2 3">
    <name type="scientific">Pseudonocardia alaniniphila</name>
    <dbReference type="NCBI Taxonomy" id="75291"/>
    <lineage>
        <taxon>Bacteria</taxon>
        <taxon>Bacillati</taxon>
        <taxon>Actinomycetota</taxon>
        <taxon>Actinomycetes</taxon>
        <taxon>Pseudonocardiales</taxon>
        <taxon>Pseudonocardiaceae</taxon>
        <taxon>Pseudonocardia</taxon>
    </lineage>
</organism>
<evidence type="ECO:0000256" key="1">
    <source>
        <dbReference type="SAM" id="MobiDB-lite"/>
    </source>
</evidence>
<evidence type="ECO:0000313" key="2">
    <source>
        <dbReference type="EMBL" id="MCH6172472.1"/>
    </source>
</evidence>
<dbReference type="RefSeq" id="WP_241043272.1">
    <property type="nucleotide sequence ID" value="NZ_BAAAJF010000068.1"/>
</dbReference>
<feature type="region of interest" description="Disordered" evidence="1">
    <location>
        <begin position="44"/>
        <end position="68"/>
    </location>
</feature>
<evidence type="ECO:0008006" key="4">
    <source>
        <dbReference type="Google" id="ProtNLM"/>
    </source>
</evidence>
<accession>A0ABS9TV87</accession>
<evidence type="ECO:0000313" key="3">
    <source>
        <dbReference type="Proteomes" id="UP001299970"/>
    </source>
</evidence>
<gene>
    <name evidence="2" type="ORF">MMF94_43000</name>
</gene>
<feature type="compositionally biased region" description="Basic and acidic residues" evidence="1">
    <location>
        <begin position="57"/>
        <end position="68"/>
    </location>
</feature>
<dbReference type="EMBL" id="JAKXMK010000080">
    <property type="protein sequence ID" value="MCH6172472.1"/>
    <property type="molecule type" value="Genomic_DNA"/>
</dbReference>
<sequence>MSDQQWFYCLKHGTVEPPEGCRAADRLGPYPDRETAARALEIAHERTAAADESDREWDERGSDRDPGR</sequence>
<comment type="caution">
    <text evidence="2">The sequence shown here is derived from an EMBL/GenBank/DDBJ whole genome shotgun (WGS) entry which is preliminary data.</text>
</comment>
<name>A0ABS9TV87_9PSEU</name>
<dbReference type="Proteomes" id="UP001299970">
    <property type="component" value="Unassembled WGS sequence"/>
</dbReference>
<keyword evidence="3" id="KW-1185">Reference proteome</keyword>
<reference evidence="2 3" key="1">
    <citation type="submission" date="2022-03" db="EMBL/GenBank/DDBJ databases">
        <title>Pseudonocardia alaer sp. nov., a novel actinomycete isolated from reed forest soil.</title>
        <authorList>
            <person name="Wang L."/>
        </authorList>
    </citation>
    <scope>NUCLEOTIDE SEQUENCE [LARGE SCALE GENOMIC DNA]</scope>
    <source>
        <strain evidence="2 3">Y-16303</strain>
    </source>
</reference>